<organism evidence="1 2">
    <name type="scientific">Senna tora</name>
    <dbReference type="NCBI Taxonomy" id="362788"/>
    <lineage>
        <taxon>Eukaryota</taxon>
        <taxon>Viridiplantae</taxon>
        <taxon>Streptophyta</taxon>
        <taxon>Embryophyta</taxon>
        <taxon>Tracheophyta</taxon>
        <taxon>Spermatophyta</taxon>
        <taxon>Magnoliopsida</taxon>
        <taxon>eudicotyledons</taxon>
        <taxon>Gunneridae</taxon>
        <taxon>Pentapetalae</taxon>
        <taxon>rosids</taxon>
        <taxon>fabids</taxon>
        <taxon>Fabales</taxon>
        <taxon>Fabaceae</taxon>
        <taxon>Caesalpinioideae</taxon>
        <taxon>Cassia clade</taxon>
        <taxon>Senna</taxon>
    </lineage>
</organism>
<proteinExistence type="predicted"/>
<dbReference type="EMBL" id="JAAIUW010000013">
    <property type="protein sequence ID" value="KAF7803603.1"/>
    <property type="molecule type" value="Genomic_DNA"/>
</dbReference>
<protein>
    <submittedName>
        <fullName evidence="1">Uncharacterized protein</fullName>
    </submittedName>
</protein>
<evidence type="ECO:0000313" key="1">
    <source>
        <dbReference type="EMBL" id="KAF7803603.1"/>
    </source>
</evidence>
<accession>A0A834SGF3</accession>
<name>A0A834SGF3_9FABA</name>
<sequence length="36" mass="4138">MASESIAQLESEDMLLSLEMTRDLRVRKIQVEGDNE</sequence>
<reference evidence="1" key="1">
    <citation type="submission" date="2020-09" db="EMBL/GenBank/DDBJ databases">
        <title>Genome-Enabled Discovery of Anthraquinone Biosynthesis in Senna tora.</title>
        <authorList>
            <person name="Kang S.-H."/>
            <person name="Pandey R.P."/>
            <person name="Lee C.-M."/>
            <person name="Sim J.-S."/>
            <person name="Jeong J.-T."/>
            <person name="Choi B.-S."/>
            <person name="Jung M."/>
            <person name="Ginzburg D."/>
            <person name="Zhao K."/>
            <person name="Won S.Y."/>
            <person name="Oh T.-J."/>
            <person name="Yu Y."/>
            <person name="Kim N.-H."/>
            <person name="Lee O.R."/>
            <person name="Lee T.-H."/>
            <person name="Bashyal P."/>
            <person name="Kim T.-S."/>
            <person name="Lee W.-H."/>
            <person name="Kawkins C."/>
            <person name="Kim C.-K."/>
            <person name="Kim J.S."/>
            <person name="Ahn B.O."/>
            <person name="Rhee S.Y."/>
            <person name="Sohng J.K."/>
        </authorList>
    </citation>
    <scope>NUCLEOTIDE SEQUENCE</scope>
    <source>
        <tissue evidence="1">Leaf</tissue>
    </source>
</reference>
<keyword evidence="2" id="KW-1185">Reference proteome</keyword>
<dbReference type="Proteomes" id="UP000634136">
    <property type="component" value="Unassembled WGS sequence"/>
</dbReference>
<dbReference type="AlphaFoldDB" id="A0A834SGF3"/>
<gene>
    <name evidence="1" type="ORF">G2W53_042714</name>
</gene>
<comment type="caution">
    <text evidence="1">The sequence shown here is derived from an EMBL/GenBank/DDBJ whole genome shotgun (WGS) entry which is preliminary data.</text>
</comment>
<evidence type="ECO:0000313" key="2">
    <source>
        <dbReference type="Proteomes" id="UP000634136"/>
    </source>
</evidence>